<dbReference type="GO" id="GO:0005634">
    <property type="term" value="C:nucleus"/>
    <property type="evidence" value="ECO:0007669"/>
    <property type="project" value="UniProtKB-SubCell"/>
</dbReference>
<accession>A0A7R9L9S5</accession>
<comment type="similarity">
    <text evidence="2">Belongs to the SNAPC3/SRD2 family.</text>
</comment>
<evidence type="ECO:0000256" key="6">
    <source>
        <dbReference type="ARBA" id="ARBA00023163"/>
    </source>
</evidence>
<evidence type="ECO:0000256" key="1">
    <source>
        <dbReference type="ARBA" id="ARBA00004123"/>
    </source>
</evidence>
<comment type="subcellular location">
    <subcellularLocation>
        <location evidence="1">Nucleus</location>
    </subcellularLocation>
</comment>
<dbReference type="GO" id="GO:0019185">
    <property type="term" value="C:snRNA-activating protein complex"/>
    <property type="evidence" value="ECO:0007669"/>
    <property type="project" value="TreeGrafter"/>
</dbReference>
<protein>
    <recommendedName>
        <fullName evidence="3">snRNA-activating protein complex subunit 3</fullName>
    </recommendedName>
    <alternativeName>
        <fullName evidence="10">Small nuclear RNA-activating complex polypeptide 3</fullName>
    </alternativeName>
</protein>
<dbReference type="GO" id="GO:0042795">
    <property type="term" value="P:snRNA transcription by RNA polymerase II"/>
    <property type="evidence" value="ECO:0007669"/>
    <property type="project" value="TreeGrafter"/>
</dbReference>
<dbReference type="PANTHER" id="PTHR13421:SF16">
    <property type="entry name" value="SNRNA-ACTIVATING PROTEIN COMPLEX SUBUNIT 3"/>
    <property type="match status" value="1"/>
</dbReference>
<keyword evidence="6" id="KW-0804">Transcription</keyword>
<dbReference type="GO" id="GO:0000978">
    <property type="term" value="F:RNA polymerase II cis-regulatory region sequence-specific DNA binding"/>
    <property type="evidence" value="ECO:0007669"/>
    <property type="project" value="TreeGrafter"/>
</dbReference>
<dbReference type="PANTHER" id="PTHR13421">
    <property type="entry name" value="SNRNA-ACTIVATING PROTEIN COMPLEX SUBUNIT 3"/>
    <property type="match status" value="1"/>
</dbReference>
<dbReference type="InterPro" id="IPR022042">
    <property type="entry name" value="snRNA-activating_su3"/>
</dbReference>
<evidence type="ECO:0000256" key="2">
    <source>
        <dbReference type="ARBA" id="ARBA00010410"/>
    </source>
</evidence>
<proteinExistence type="inferred from homology"/>
<evidence type="ECO:0000256" key="3">
    <source>
        <dbReference type="ARBA" id="ARBA00013634"/>
    </source>
</evidence>
<evidence type="ECO:0000256" key="10">
    <source>
        <dbReference type="ARBA" id="ARBA00029606"/>
    </source>
</evidence>
<evidence type="ECO:0000313" key="12">
    <source>
        <dbReference type="Proteomes" id="UP000728032"/>
    </source>
</evidence>
<dbReference type="AlphaFoldDB" id="A0A7R9L9S5"/>
<dbReference type="Proteomes" id="UP000728032">
    <property type="component" value="Unassembled WGS sequence"/>
</dbReference>
<keyword evidence="4" id="KW-0805">Transcription regulation</keyword>
<dbReference type="OrthoDB" id="46583at2759"/>
<evidence type="ECO:0000256" key="7">
    <source>
        <dbReference type="ARBA" id="ARBA00023242"/>
    </source>
</evidence>
<evidence type="ECO:0000256" key="9">
    <source>
        <dbReference type="ARBA" id="ARBA00025958"/>
    </source>
</evidence>
<dbReference type="GO" id="GO:0001046">
    <property type="term" value="F:core promoter sequence-specific DNA binding"/>
    <property type="evidence" value="ECO:0007669"/>
    <property type="project" value="TreeGrafter"/>
</dbReference>
<organism evidence="11">
    <name type="scientific">Oppiella nova</name>
    <dbReference type="NCBI Taxonomy" id="334625"/>
    <lineage>
        <taxon>Eukaryota</taxon>
        <taxon>Metazoa</taxon>
        <taxon>Ecdysozoa</taxon>
        <taxon>Arthropoda</taxon>
        <taxon>Chelicerata</taxon>
        <taxon>Arachnida</taxon>
        <taxon>Acari</taxon>
        <taxon>Acariformes</taxon>
        <taxon>Sarcoptiformes</taxon>
        <taxon>Oribatida</taxon>
        <taxon>Brachypylina</taxon>
        <taxon>Oppioidea</taxon>
        <taxon>Oppiidae</taxon>
        <taxon>Oppiella</taxon>
    </lineage>
</organism>
<dbReference type="EMBL" id="OC914843">
    <property type="protein sequence ID" value="CAD7636715.1"/>
    <property type="molecule type" value="Genomic_DNA"/>
</dbReference>
<reference evidence="11" key="1">
    <citation type="submission" date="2020-11" db="EMBL/GenBank/DDBJ databases">
        <authorList>
            <person name="Tran Van P."/>
        </authorList>
    </citation>
    <scope>NUCLEOTIDE SEQUENCE</scope>
</reference>
<keyword evidence="5" id="KW-0238">DNA-binding</keyword>
<dbReference type="Pfam" id="PF12251">
    <property type="entry name" value="SNAPC3"/>
    <property type="match status" value="1"/>
</dbReference>
<dbReference type="GO" id="GO:0042796">
    <property type="term" value="P:snRNA transcription by RNA polymerase III"/>
    <property type="evidence" value="ECO:0007669"/>
    <property type="project" value="TreeGrafter"/>
</dbReference>
<keyword evidence="12" id="KW-1185">Reference proteome</keyword>
<keyword evidence="7" id="KW-0539">Nucleus</keyword>
<evidence type="ECO:0000256" key="5">
    <source>
        <dbReference type="ARBA" id="ARBA00023125"/>
    </source>
</evidence>
<gene>
    <name evidence="11" type="ORF">ONB1V03_LOCUS375</name>
</gene>
<comment type="subunit">
    <text evidence="9">Part of the SNAPc complex composed of 5 subunits: SNAPC1, SNAPC2, SNAPC3, SNAPC4 and SNAPC5. SNAPC3 interacts with SNAPC1.</text>
</comment>
<comment type="function">
    <text evidence="8">Part of the SNAPc complex required for the transcription of both RNA polymerase II and III small-nuclear RNA genes. Binds to the proximal sequence element (PSE), a non-TATA-box basal promoter element common to these 2 types of genes. Recruits TBP and BRF2 to the U6 snRNA TATA box.</text>
</comment>
<evidence type="ECO:0000313" key="11">
    <source>
        <dbReference type="EMBL" id="CAD7636715.1"/>
    </source>
</evidence>
<name>A0A7R9L9S5_9ACAR</name>
<dbReference type="GO" id="GO:0003681">
    <property type="term" value="F:bent DNA binding"/>
    <property type="evidence" value="ECO:0007669"/>
    <property type="project" value="TreeGrafter"/>
</dbReference>
<sequence length="388" mass="45247">MDRIHRPDSRPWILAGSVKIEDLVETWAQNQVMTELNVNETNLKDIIKNELQIDDKMLSLLEKDCLPSNLDCEGDDEELYVAYEKTVEIPSNVTLETLRLQKQHIERYATDRCYRTACLQSLRYRNQLIRVDKNVDLEVDSIATIERPVAVLTVQLYRPIRFSTHFGNTHRYSFVCDQELEVLSTQWLTELRDTFTCVSDISNASDCSANPKSALSQTAADVYKSGLFFINNIFYNDMRNQLNRDYSEPIVEWARSPERGIGPFKTSRMDETKFSDLEIQLGYPYLYQHQGDCEHILVFSDIRLLKPSVDSMDSNDYPKIVSTNRRTQVRCGMCNLNTAKWITFENQRLPENPFFFCETCFYSFNYDKDDNKVNSFKAYPYLDKSALL</sequence>
<dbReference type="GO" id="GO:0001006">
    <property type="term" value="F:RNA polymerase III type 3 promoter sequence-specific DNA binding"/>
    <property type="evidence" value="ECO:0007669"/>
    <property type="project" value="TreeGrafter"/>
</dbReference>
<evidence type="ECO:0000256" key="8">
    <source>
        <dbReference type="ARBA" id="ARBA00025193"/>
    </source>
</evidence>
<dbReference type="EMBL" id="CAJPVJ010000018">
    <property type="protein sequence ID" value="CAG2158360.1"/>
    <property type="molecule type" value="Genomic_DNA"/>
</dbReference>
<evidence type="ECO:0000256" key="4">
    <source>
        <dbReference type="ARBA" id="ARBA00023015"/>
    </source>
</evidence>